<dbReference type="Gene3D" id="3.40.50.960">
    <property type="entry name" value="Lumazine/riboflavin synthase"/>
    <property type="match status" value="1"/>
</dbReference>
<comment type="catalytic activity">
    <reaction evidence="6">
        <text>(2S)-2-hydroxy-3-oxobutyl phosphate + 5-amino-6-(D-ribitylamino)uracil = 6,7-dimethyl-8-(1-D-ribityl)lumazine + phosphate + 2 H2O + H(+)</text>
        <dbReference type="Rhea" id="RHEA:26152"/>
        <dbReference type="ChEBI" id="CHEBI:15377"/>
        <dbReference type="ChEBI" id="CHEBI:15378"/>
        <dbReference type="ChEBI" id="CHEBI:15934"/>
        <dbReference type="ChEBI" id="CHEBI:43474"/>
        <dbReference type="ChEBI" id="CHEBI:58201"/>
        <dbReference type="ChEBI" id="CHEBI:58830"/>
        <dbReference type="EC" id="2.5.1.78"/>
    </reaction>
</comment>
<evidence type="ECO:0000256" key="2">
    <source>
        <dbReference type="ARBA" id="ARBA00007424"/>
    </source>
</evidence>
<dbReference type="GO" id="GO:0000906">
    <property type="term" value="F:6,7-dimethyl-8-ribityllumazine synthase activity"/>
    <property type="evidence" value="ECO:0007669"/>
    <property type="project" value="UniProtKB-EC"/>
</dbReference>
<comment type="pathway">
    <text evidence="1">Cofactor biosynthesis; riboflavin biosynthesis; riboflavin from 2-hydroxy-3-oxobutyl phosphate and 5-amino-6-(D-ribitylamino)uracil: step 1/2.</text>
</comment>
<dbReference type="GO" id="GO:0005829">
    <property type="term" value="C:cytosol"/>
    <property type="evidence" value="ECO:0007669"/>
    <property type="project" value="TreeGrafter"/>
</dbReference>
<dbReference type="EC" id="2.5.1.78" evidence="3"/>
<dbReference type="InterPro" id="IPR034964">
    <property type="entry name" value="LS"/>
</dbReference>
<evidence type="ECO:0000256" key="5">
    <source>
        <dbReference type="ARBA" id="ARBA00022679"/>
    </source>
</evidence>
<organism evidence="7 8">
    <name type="scientific">SAR86 cluster bacterium</name>
    <dbReference type="NCBI Taxonomy" id="2030880"/>
    <lineage>
        <taxon>Bacteria</taxon>
        <taxon>Pseudomonadati</taxon>
        <taxon>Pseudomonadota</taxon>
        <taxon>Gammaproteobacteria</taxon>
        <taxon>SAR86 cluster</taxon>
    </lineage>
</organism>
<dbReference type="EMBL" id="QOPD01000004">
    <property type="protein sequence ID" value="RCL38244.1"/>
    <property type="molecule type" value="Genomic_DNA"/>
</dbReference>
<dbReference type="InterPro" id="IPR002180">
    <property type="entry name" value="LS/RS"/>
</dbReference>
<dbReference type="PANTHER" id="PTHR21058">
    <property type="entry name" value="6,7-DIMETHYL-8-RIBITYLLUMAZINE SYNTHASE DMRL SYNTHASE LUMAZINE SYNTHASE"/>
    <property type="match status" value="1"/>
</dbReference>
<dbReference type="PANTHER" id="PTHR21058:SF0">
    <property type="entry name" value="6,7-DIMETHYL-8-RIBITYLLUMAZINE SYNTHASE"/>
    <property type="match status" value="1"/>
</dbReference>
<protein>
    <recommendedName>
        <fullName evidence="3">6,7-dimethyl-8-ribityllumazine synthase</fullName>
        <ecNumber evidence="3">2.5.1.78</ecNumber>
    </recommendedName>
</protein>
<dbReference type="AlphaFoldDB" id="A0A368BMX3"/>
<comment type="similarity">
    <text evidence="2">Belongs to the DMRL synthase family.</text>
</comment>
<evidence type="ECO:0000313" key="8">
    <source>
        <dbReference type="Proteomes" id="UP000252147"/>
    </source>
</evidence>
<reference evidence="7 8" key="1">
    <citation type="journal article" date="2018" name="Microbiome">
        <title>Fine metagenomic profile of the Mediterranean stratified and mixed water columns revealed by assembly and recruitment.</title>
        <authorList>
            <person name="Haro-Moreno J.M."/>
            <person name="Lopez-Perez M."/>
            <person name="De La Torre J.R."/>
            <person name="Picazo A."/>
            <person name="Camacho A."/>
            <person name="Rodriguez-Valera F."/>
        </authorList>
    </citation>
    <scope>NUCLEOTIDE SEQUENCE [LARGE SCALE GENOMIC DNA]</scope>
    <source>
        <strain evidence="7">MED-G83</strain>
    </source>
</reference>
<dbReference type="Proteomes" id="UP000252147">
    <property type="component" value="Unassembled WGS sequence"/>
</dbReference>
<dbReference type="Pfam" id="PF00885">
    <property type="entry name" value="DMRL_synthase"/>
    <property type="match status" value="1"/>
</dbReference>
<proteinExistence type="inferred from homology"/>
<sequence length="151" mass="16643">MNNKPLFNVSDSNLAGKKALLLSTVWNAEMLAPMQNEIQSVLESKNIECVKMQCPGSLELAATAKRYMINNHIDGLIAIGLVVKGGTPHFKLVCNETYRSLSNLAYDFENIPVINGVLTVENLVQAEERINPAKINKGREFADSLIHLMSS</sequence>
<dbReference type="GO" id="GO:0009349">
    <property type="term" value="C:riboflavin synthase complex"/>
    <property type="evidence" value="ECO:0007669"/>
    <property type="project" value="InterPro"/>
</dbReference>
<evidence type="ECO:0000313" key="7">
    <source>
        <dbReference type="EMBL" id="RCL38244.1"/>
    </source>
</evidence>
<accession>A0A368BMX3</accession>
<dbReference type="GO" id="GO:0009231">
    <property type="term" value="P:riboflavin biosynthetic process"/>
    <property type="evidence" value="ECO:0007669"/>
    <property type="project" value="UniProtKB-UniPathway"/>
</dbReference>
<evidence type="ECO:0000256" key="1">
    <source>
        <dbReference type="ARBA" id="ARBA00004917"/>
    </source>
</evidence>
<name>A0A368BMX3_9GAMM</name>
<evidence type="ECO:0000256" key="4">
    <source>
        <dbReference type="ARBA" id="ARBA00022619"/>
    </source>
</evidence>
<dbReference type="UniPathway" id="UPA00275">
    <property type="reaction ID" value="UER00404"/>
</dbReference>
<evidence type="ECO:0000256" key="3">
    <source>
        <dbReference type="ARBA" id="ARBA00012664"/>
    </source>
</evidence>
<gene>
    <name evidence="7" type="ORF">DBW97_03045</name>
</gene>
<dbReference type="SUPFAM" id="SSF52121">
    <property type="entry name" value="Lumazine synthase"/>
    <property type="match status" value="1"/>
</dbReference>
<keyword evidence="4" id="KW-0686">Riboflavin biosynthesis</keyword>
<comment type="caution">
    <text evidence="7">The sequence shown here is derived from an EMBL/GenBank/DDBJ whole genome shotgun (WGS) entry which is preliminary data.</text>
</comment>
<evidence type="ECO:0000256" key="6">
    <source>
        <dbReference type="ARBA" id="ARBA00048785"/>
    </source>
</evidence>
<dbReference type="InterPro" id="IPR036467">
    <property type="entry name" value="LS/RS_sf"/>
</dbReference>
<keyword evidence="5" id="KW-0808">Transferase</keyword>